<accession>A0A840X019</accession>
<dbReference type="PANTHER" id="PTHR10584">
    <property type="entry name" value="SUGAR KINASE"/>
    <property type="match status" value="1"/>
</dbReference>
<dbReference type="GO" id="GO:0016301">
    <property type="term" value="F:kinase activity"/>
    <property type="evidence" value="ECO:0007669"/>
    <property type="project" value="UniProtKB-KW"/>
</dbReference>
<dbReference type="SUPFAM" id="SSF53613">
    <property type="entry name" value="Ribokinase-like"/>
    <property type="match status" value="1"/>
</dbReference>
<keyword evidence="7" id="KW-1185">Reference proteome</keyword>
<dbReference type="Pfam" id="PF00294">
    <property type="entry name" value="PfkB"/>
    <property type="match status" value="1"/>
</dbReference>
<dbReference type="InterPro" id="IPR002139">
    <property type="entry name" value="Ribo/fructo_kinase"/>
</dbReference>
<dbReference type="EMBL" id="JACIJS010000003">
    <property type="protein sequence ID" value="MBB5515246.1"/>
    <property type="molecule type" value="Genomic_DNA"/>
</dbReference>
<dbReference type="PANTHER" id="PTHR10584:SF157">
    <property type="entry name" value="SULFOFRUCTOSE KINASE"/>
    <property type="match status" value="1"/>
</dbReference>
<reference evidence="6 7" key="1">
    <citation type="submission" date="2020-08" db="EMBL/GenBank/DDBJ databases">
        <title>Genomic Encyclopedia of Type Strains, Phase IV (KMG-IV): sequencing the most valuable type-strain genomes for metagenomic binning, comparative biology and taxonomic classification.</title>
        <authorList>
            <person name="Goeker M."/>
        </authorList>
    </citation>
    <scope>NUCLEOTIDE SEQUENCE [LARGE SCALE GENOMIC DNA]</scope>
    <source>
        <strain evidence="6 7">DSM 103377</strain>
    </source>
</reference>
<keyword evidence="3 4" id="KW-0418">Kinase</keyword>
<dbReference type="InterPro" id="IPR029056">
    <property type="entry name" value="Ribokinase-like"/>
</dbReference>
<sequence length="292" mass="30245">MTDILLAGQAVLDFIFDLDDLPTRAEKYRAKQGQIIGGGCAANAAVAVARLGGTAHLAARVGADQIGGLIVGGLRADGVNTDNVALVPGGRSSYSAINIDAAGERQIVNLRGEGLGEPLDWTHPTPRAVLADTRWHAGALHALTLARALGIPGVLDGEAPISQDLAEAASHVAFSVQGICDFTGETDKIAALKEADRRLPGWVAVTDGADGVYFLDHGVVRHIPSFTVEVVDTLGAGDVWHGAFTLALAEEMNVEDAILFASATAALKCTKLGGRAGTPDRATVIAFLKENT</sequence>
<keyword evidence="2 4" id="KW-0808">Transferase</keyword>
<proteinExistence type="inferred from homology"/>
<dbReference type="AlphaFoldDB" id="A0A840X019"/>
<name>A0A840X019_9RHOB</name>
<comment type="caution">
    <text evidence="6">The sequence shown here is derived from an EMBL/GenBank/DDBJ whole genome shotgun (WGS) entry which is preliminary data.</text>
</comment>
<dbReference type="InterPro" id="IPR011611">
    <property type="entry name" value="PfkB_dom"/>
</dbReference>
<feature type="domain" description="Carbohydrate kinase PfkB" evidence="5">
    <location>
        <begin position="1"/>
        <end position="280"/>
    </location>
</feature>
<dbReference type="Gene3D" id="3.40.1190.20">
    <property type="match status" value="1"/>
</dbReference>
<dbReference type="GO" id="GO:0005829">
    <property type="term" value="C:cytosol"/>
    <property type="evidence" value="ECO:0007669"/>
    <property type="project" value="TreeGrafter"/>
</dbReference>
<dbReference type="RefSeq" id="WP_184009633.1">
    <property type="nucleotide sequence ID" value="NZ_JACIJS010000003.1"/>
</dbReference>
<dbReference type="InterPro" id="IPR002173">
    <property type="entry name" value="Carboh/pur_kinase_PfkB_CS"/>
</dbReference>
<protein>
    <submittedName>
        <fullName evidence="6">Sulfofructose kinase</fullName>
        <ecNumber evidence="6">2.7.1.184</ecNumber>
    </submittedName>
</protein>
<gene>
    <name evidence="6" type="ORF">FHS89_001256</name>
</gene>
<evidence type="ECO:0000259" key="5">
    <source>
        <dbReference type="Pfam" id="PF00294"/>
    </source>
</evidence>
<dbReference type="EC" id="2.7.1.184" evidence="6"/>
<comment type="similarity">
    <text evidence="1 4">Belongs to the carbohydrate kinase PfkB family.</text>
</comment>
<evidence type="ECO:0000256" key="2">
    <source>
        <dbReference type="ARBA" id="ARBA00022679"/>
    </source>
</evidence>
<dbReference type="GO" id="GO:0006796">
    <property type="term" value="P:phosphate-containing compound metabolic process"/>
    <property type="evidence" value="ECO:0007669"/>
    <property type="project" value="UniProtKB-ARBA"/>
</dbReference>
<evidence type="ECO:0000256" key="4">
    <source>
        <dbReference type="RuleBase" id="RU003704"/>
    </source>
</evidence>
<dbReference type="PRINTS" id="PR00990">
    <property type="entry name" value="RIBOKINASE"/>
</dbReference>
<organism evidence="6 7">
    <name type="scientific">Rubricella aquisinus</name>
    <dbReference type="NCBI Taxonomy" id="2028108"/>
    <lineage>
        <taxon>Bacteria</taxon>
        <taxon>Pseudomonadati</taxon>
        <taxon>Pseudomonadota</taxon>
        <taxon>Alphaproteobacteria</taxon>
        <taxon>Rhodobacterales</taxon>
        <taxon>Paracoccaceae</taxon>
        <taxon>Rubricella</taxon>
    </lineage>
</organism>
<dbReference type="PROSITE" id="PS00584">
    <property type="entry name" value="PFKB_KINASES_2"/>
    <property type="match status" value="1"/>
</dbReference>
<evidence type="ECO:0000256" key="3">
    <source>
        <dbReference type="ARBA" id="ARBA00022777"/>
    </source>
</evidence>
<evidence type="ECO:0000313" key="7">
    <source>
        <dbReference type="Proteomes" id="UP000553766"/>
    </source>
</evidence>
<evidence type="ECO:0000256" key="1">
    <source>
        <dbReference type="ARBA" id="ARBA00010688"/>
    </source>
</evidence>
<dbReference type="Proteomes" id="UP000553766">
    <property type="component" value="Unassembled WGS sequence"/>
</dbReference>
<dbReference type="GO" id="GO:0061594">
    <property type="term" value="F:6-deoxy-6-sulfofructose kinase activity"/>
    <property type="evidence" value="ECO:0007669"/>
    <property type="project" value="UniProtKB-EC"/>
</dbReference>
<evidence type="ECO:0000313" key="6">
    <source>
        <dbReference type="EMBL" id="MBB5515246.1"/>
    </source>
</evidence>